<protein>
    <submittedName>
        <fullName evidence="2">Uncharacterized protein</fullName>
    </submittedName>
</protein>
<feature type="compositionally biased region" description="Basic and acidic residues" evidence="1">
    <location>
        <begin position="146"/>
        <end position="166"/>
    </location>
</feature>
<evidence type="ECO:0000256" key="1">
    <source>
        <dbReference type="SAM" id="MobiDB-lite"/>
    </source>
</evidence>
<reference evidence="2" key="1">
    <citation type="submission" date="2022-11" db="EMBL/GenBank/DDBJ databases">
        <title>Centuries of genome instability and evolution in soft-shell clam transmissible cancer (bioRxiv).</title>
        <authorList>
            <person name="Hart S.F.M."/>
            <person name="Yonemitsu M.A."/>
            <person name="Giersch R.M."/>
            <person name="Beal B.F."/>
            <person name="Arriagada G."/>
            <person name="Davis B.W."/>
            <person name="Ostrander E.A."/>
            <person name="Goff S.P."/>
            <person name="Metzger M.J."/>
        </authorList>
    </citation>
    <scope>NUCLEOTIDE SEQUENCE</scope>
    <source>
        <strain evidence="2">MELC-2E11</strain>
        <tissue evidence="2">Siphon/mantle</tissue>
    </source>
</reference>
<evidence type="ECO:0000313" key="2">
    <source>
        <dbReference type="EMBL" id="WAR27367.1"/>
    </source>
</evidence>
<accession>A0ABY7FYW1</accession>
<feature type="compositionally biased region" description="Basic and acidic residues" evidence="1">
    <location>
        <begin position="41"/>
        <end position="53"/>
    </location>
</feature>
<keyword evidence="3" id="KW-1185">Reference proteome</keyword>
<feature type="compositionally biased region" description="Basic residues" evidence="1">
    <location>
        <begin position="136"/>
        <end position="145"/>
    </location>
</feature>
<feature type="compositionally biased region" description="Polar residues" evidence="1">
    <location>
        <begin position="58"/>
        <end position="75"/>
    </location>
</feature>
<gene>
    <name evidence="2" type="ORF">MAR_013071</name>
</gene>
<sequence>MKISCGKLGLQTRTWSYLMTLSTEGTCADQTFCRRMAKRLKTNEEKNEQEPGGERNVPGNSATTAATVSELTKSHTGAFGDSSVIPPSDMVKALIMAADNDMPELNRVEFARTLSDDDDAEAYDPIFEESELPPRPVKHKKKKSKDGKSLKHSSSDNEKAKPQTDN</sequence>
<feature type="compositionally biased region" description="Acidic residues" evidence="1">
    <location>
        <begin position="116"/>
        <end position="131"/>
    </location>
</feature>
<proteinExistence type="predicted"/>
<organism evidence="2 3">
    <name type="scientific">Mya arenaria</name>
    <name type="common">Soft-shell clam</name>
    <dbReference type="NCBI Taxonomy" id="6604"/>
    <lineage>
        <taxon>Eukaryota</taxon>
        <taxon>Metazoa</taxon>
        <taxon>Spiralia</taxon>
        <taxon>Lophotrochozoa</taxon>
        <taxon>Mollusca</taxon>
        <taxon>Bivalvia</taxon>
        <taxon>Autobranchia</taxon>
        <taxon>Heteroconchia</taxon>
        <taxon>Euheterodonta</taxon>
        <taxon>Imparidentia</taxon>
        <taxon>Neoheterodontei</taxon>
        <taxon>Myida</taxon>
        <taxon>Myoidea</taxon>
        <taxon>Myidae</taxon>
        <taxon>Mya</taxon>
    </lineage>
</organism>
<name>A0ABY7FYW1_MYAAR</name>
<feature type="region of interest" description="Disordered" evidence="1">
    <location>
        <begin position="109"/>
        <end position="166"/>
    </location>
</feature>
<evidence type="ECO:0000313" key="3">
    <source>
        <dbReference type="Proteomes" id="UP001164746"/>
    </source>
</evidence>
<dbReference type="EMBL" id="CP111026">
    <property type="protein sequence ID" value="WAR27367.1"/>
    <property type="molecule type" value="Genomic_DNA"/>
</dbReference>
<dbReference type="Proteomes" id="UP001164746">
    <property type="component" value="Chromosome 15"/>
</dbReference>
<feature type="region of interest" description="Disordered" evidence="1">
    <location>
        <begin position="41"/>
        <end position="86"/>
    </location>
</feature>